<feature type="region of interest" description="Disordered" evidence="1">
    <location>
        <begin position="405"/>
        <end position="548"/>
    </location>
</feature>
<dbReference type="WBParaSite" id="MBELARI_LOCUS20235">
    <property type="protein sequence ID" value="MBELARI_LOCUS20235"/>
    <property type="gene ID" value="MBELARI_LOCUS20235"/>
</dbReference>
<evidence type="ECO:0000313" key="3">
    <source>
        <dbReference type="WBParaSite" id="MBELARI_LOCUS20235"/>
    </source>
</evidence>
<evidence type="ECO:0000313" key="2">
    <source>
        <dbReference type="Proteomes" id="UP000887575"/>
    </source>
</evidence>
<sequence>MREKRVSCAPEQTKKEDSAGNSSLLGYQTSPLANRSHLSTIFSESELEHELEKDDDIGELSELKSIAEPLDFKKASFSSIASSQGRADFVSALDTINQALEQSRFDRQKTPVASSQPQQGIPSFKSTHIVLLTDSKAQQKMDSPPNDFSPNASPRHGQNMAIPDFSPRDHSNPESIDSTGFEKVERPSDDVLEQYSQNFASQMQQSIFGQLPDDPDCDGFELIEKPKNEMRMGAQGSKIDGQIVEAPGRNENDVQVLERISGDIDAPNAQPMQRPRDDILEKSYGEHPEHGNDDLIDIPRNEQPHQHHDFLDDYQDHPPQPAPRHPTPPRDDFADLLAPVGEIDQHQQQNLLDFSPNEQQPSPPSPPAYPFHLDYPKETQAHDEDPIREHVEDVHDDVDAMIARMNQNMQEEPEAHPASPSGDSGRDTVGKLLGEDNGPQFGRQTPEELMIDREGPLTIPELPETLPQEDEEDELDAFVRPPSIGHHGFETEPRPPTPPKDISDEDVKPSAIQIPGAHHHHHAHKQHSILKHAGSGPWIDFKTVDPRD</sequence>
<feature type="compositionally biased region" description="Acidic residues" evidence="1">
    <location>
        <begin position="467"/>
        <end position="476"/>
    </location>
</feature>
<evidence type="ECO:0000256" key="1">
    <source>
        <dbReference type="SAM" id="MobiDB-lite"/>
    </source>
</evidence>
<organism evidence="2 3">
    <name type="scientific">Mesorhabditis belari</name>
    <dbReference type="NCBI Taxonomy" id="2138241"/>
    <lineage>
        <taxon>Eukaryota</taxon>
        <taxon>Metazoa</taxon>
        <taxon>Ecdysozoa</taxon>
        <taxon>Nematoda</taxon>
        <taxon>Chromadorea</taxon>
        <taxon>Rhabditida</taxon>
        <taxon>Rhabditina</taxon>
        <taxon>Rhabditomorpha</taxon>
        <taxon>Rhabditoidea</taxon>
        <taxon>Rhabditidae</taxon>
        <taxon>Mesorhabditinae</taxon>
        <taxon>Mesorhabditis</taxon>
    </lineage>
</organism>
<dbReference type="AlphaFoldDB" id="A0AAF3F141"/>
<reference evidence="3" key="1">
    <citation type="submission" date="2024-02" db="UniProtKB">
        <authorList>
            <consortium name="WormBaseParasite"/>
        </authorList>
    </citation>
    <scope>IDENTIFICATION</scope>
</reference>
<feature type="region of interest" description="Disordered" evidence="1">
    <location>
        <begin position="137"/>
        <end position="188"/>
    </location>
</feature>
<feature type="compositionally biased region" description="Polar residues" evidence="1">
    <location>
        <begin position="137"/>
        <end position="152"/>
    </location>
</feature>
<feature type="compositionally biased region" description="Basic residues" evidence="1">
    <location>
        <begin position="517"/>
        <end position="530"/>
    </location>
</feature>
<feature type="compositionally biased region" description="Basic and acidic residues" evidence="1">
    <location>
        <begin position="374"/>
        <end position="388"/>
    </location>
</feature>
<dbReference type="Proteomes" id="UP000887575">
    <property type="component" value="Unassembled WGS sequence"/>
</dbReference>
<feature type="compositionally biased region" description="Polar residues" evidence="1">
    <location>
        <begin position="346"/>
        <end position="358"/>
    </location>
</feature>
<feature type="compositionally biased region" description="Polar residues" evidence="1">
    <location>
        <begin position="19"/>
        <end position="29"/>
    </location>
</feature>
<name>A0AAF3F141_9BILA</name>
<feature type="region of interest" description="Disordered" evidence="1">
    <location>
        <begin position="227"/>
        <end position="388"/>
    </location>
</feature>
<feature type="compositionally biased region" description="Basic and acidic residues" evidence="1">
    <location>
        <begin position="274"/>
        <end position="316"/>
    </location>
</feature>
<feature type="compositionally biased region" description="Low complexity" evidence="1">
    <location>
        <begin position="456"/>
        <end position="466"/>
    </location>
</feature>
<proteinExistence type="predicted"/>
<feature type="region of interest" description="Disordered" evidence="1">
    <location>
        <begin position="104"/>
        <end position="124"/>
    </location>
</feature>
<accession>A0AAF3F141</accession>
<keyword evidence="2" id="KW-1185">Reference proteome</keyword>
<feature type="compositionally biased region" description="Basic and acidic residues" evidence="1">
    <location>
        <begin position="1"/>
        <end position="18"/>
    </location>
</feature>
<feature type="region of interest" description="Disordered" evidence="1">
    <location>
        <begin position="1"/>
        <end position="29"/>
    </location>
</feature>
<feature type="compositionally biased region" description="Polar residues" evidence="1">
    <location>
        <begin position="111"/>
        <end position="124"/>
    </location>
</feature>
<protein>
    <submittedName>
        <fullName evidence="3">Uncharacterized protein</fullName>
    </submittedName>
</protein>